<organism evidence="2 3">
    <name type="scientific">Companilactobacillus huachuanensis</name>
    <dbReference type="NCBI Taxonomy" id="2559914"/>
    <lineage>
        <taxon>Bacteria</taxon>
        <taxon>Bacillati</taxon>
        <taxon>Bacillota</taxon>
        <taxon>Bacilli</taxon>
        <taxon>Lactobacillales</taxon>
        <taxon>Lactobacillaceae</taxon>
        <taxon>Companilactobacillus</taxon>
    </lineage>
</organism>
<evidence type="ECO:0000256" key="1">
    <source>
        <dbReference type="SAM" id="Phobius"/>
    </source>
</evidence>
<keyword evidence="1" id="KW-0812">Transmembrane</keyword>
<proteinExistence type="predicted"/>
<sequence>MKINFFKNHIVYFIFQSIAFILTGNMLLMQRTHKNYSLQGTTLAIILIIISIPVDIFFYDYLPYRKNKFKE</sequence>
<comment type="caution">
    <text evidence="2">The sequence shown here is derived from an EMBL/GenBank/DDBJ whole genome shotgun (WGS) entry which is preliminary data.</text>
</comment>
<keyword evidence="3" id="KW-1185">Reference proteome</keyword>
<reference evidence="3" key="1">
    <citation type="journal article" date="2019" name="Int. J. Syst. Evol. Microbiol.">
        <title>The Global Catalogue of Microorganisms (GCM) 10K type strain sequencing project: providing services to taxonomists for standard genome sequencing and annotation.</title>
        <authorList>
            <consortium name="The Broad Institute Genomics Platform"/>
            <consortium name="The Broad Institute Genome Sequencing Center for Infectious Disease"/>
            <person name="Wu L."/>
            <person name="Ma J."/>
        </authorList>
    </citation>
    <scope>NUCLEOTIDE SEQUENCE [LARGE SCALE GENOMIC DNA]</scope>
    <source>
        <strain evidence="3">CCM 8927</strain>
    </source>
</reference>
<evidence type="ECO:0000313" key="2">
    <source>
        <dbReference type="EMBL" id="MFC6176302.1"/>
    </source>
</evidence>
<dbReference type="RefSeq" id="WP_137611347.1">
    <property type="nucleotide sequence ID" value="NZ_BJDF01000009.1"/>
</dbReference>
<dbReference type="Proteomes" id="UP001596288">
    <property type="component" value="Unassembled WGS sequence"/>
</dbReference>
<feature type="transmembrane region" description="Helical" evidence="1">
    <location>
        <begin position="12"/>
        <end position="29"/>
    </location>
</feature>
<name>A0ABW1RJP6_9LACO</name>
<keyword evidence="1" id="KW-1133">Transmembrane helix</keyword>
<protein>
    <submittedName>
        <fullName evidence="2">Uncharacterized protein</fullName>
    </submittedName>
</protein>
<evidence type="ECO:0000313" key="3">
    <source>
        <dbReference type="Proteomes" id="UP001596288"/>
    </source>
</evidence>
<dbReference type="EMBL" id="JBHSSF010000012">
    <property type="protein sequence ID" value="MFC6176302.1"/>
    <property type="molecule type" value="Genomic_DNA"/>
</dbReference>
<accession>A0ABW1RJP6</accession>
<feature type="transmembrane region" description="Helical" evidence="1">
    <location>
        <begin position="41"/>
        <end position="62"/>
    </location>
</feature>
<gene>
    <name evidence="2" type="ORF">ACFQAV_05590</name>
</gene>
<keyword evidence="1" id="KW-0472">Membrane</keyword>